<dbReference type="GO" id="GO:0015558">
    <property type="term" value="F:secondary active p-aminobenzoyl-glutamate transmembrane transporter activity"/>
    <property type="evidence" value="ECO:0007669"/>
    <property type="project" value="InterPro"/>
</dbReference>
<keyword evidence="1" id="KW-0472">Membrane</keyword>
<keyword evidence="1" id="KW-0812">Transmembrane</keyword>
<feature type="transmembrane region" description="Helical" evidence="1">
    <location>
        <begin position="28"/>
        <end position="48"/>
    </location>
</feature>
<organism evidence="2 5">
    <name type="scientific">Avibacterium paragallinarum</name>
    <name type="common">Haemophilus gallinarum</name>
    <dbReference type="NCBI Taxonomy" id="728"/>
    <lineage>
        <taxon>Bacteria</taxon>
        <taxon>Pseudomonadati</taxon>
        <taxon>Pseudomonadota</taxon>
        <taxon>Gammaproteobacteria</taxon>
        <taxon>Pasteurellales</taxon>
        <taxon>Pasteurellaceae</taxon>
        <taxon>Avibacterium</taxon>
    </lineage>
</organism>
<dbReference type="STRING" id="728.VY92_06825"/>
<dbReference type="Pfam" id="PF03806">
    <property type="entry name" value="ABG_transport"/>
    <property type="match status" value="1"/>
</dbReference>
<evidence type="ECO:0000313" key="4">
    <source>
        <dbReference type="Proteomes" id="UP000254620"/>
    </source>
</evidence>
<reference evidence="2 5" key="2">
    <citation type="submission" date="2018-11" db="EMBL/GenBank/DDBJ databases">
        <title>Sequencing Av. paragallinarum serogroups.</title>
        <authorList>
            <person name="Hellmuth J.E."/>
            <person name="Boucher C.E."/>
            <person name="Cason E.D."/>
        </authorList>
    </citation>
    <scope>NUCLEOTIDE SEQUENCE [LARGE SCALE GENOMIC DNA]</scope>
    <source>
        <strain evidence="2 5">SA-3</strain>
    </source>
</reference>
<evidence type="ECO:0000313" key="5">
    <source>
        <dbReference type="Proteomes" id="UP000294229"/>
    </source>
</evidence>
<dbReference type="Proteomes" id="UP000294229">
    <property type="component" value="Unassembled WGS sequence"/>
</dbReference>
<dbReference type="InterPro" id="IPR004697">
    <property type="entry name" value="AbgT"/>
</dbReference>
<accession>A0A0F5EX20</accession>
<evidence type="ECO:0000313" key="2">
    <source>
        <dbReference type="EMBL" id="RZN61555.1"/>
    </source>
</evidence>
<reference evidence="3 4" key="1">
    <citation type="submission" date="2018-06" db="EMBL/GenBank/DDBJ databases">
        <authorList>
            <consortium name="Pathogen Informatics"/>
            <person name="Doyle S."/>
        </authorList>
    </citation>
    <scope>NUCLEOTIDE SEQUENCE [LARGE SCALE GENOMIC DNA]</scope>
    <source>
        <strain evidence="3 4">NCTC10926</strain>
    </source>
</reference>
<dbReference type="AlphaFoldDB" id="A0A0F5EX20"/>
<dbReference type="EMBL" id="RQXS01000001">
    <property type="protein sequence ID" value="RZN61555.1"/>
    <property type="molecule type" value="Genomic_DNA"/>
</dbReference>
<dbReference type="RefSeq" id="WP_046098584.1">
    <property type="nucleotide sequence ID" value="NZ_LAEN01000059.1"/>
</dbReference>
<proteinExistence type="predicted"/>
<dbReference type="OrthoDB" id="3314392at2"/>
<protein>
    <submittedName>
        <fullName evidence="3">p-aminobenzoyl-glutamate transporter</fullName>
    </submittedName>
</protein>
<gene>
    <name evidence="2" type="ORF">EIG79_00500</name>
    <name evidence="3" type="ORF">NCTC10926_01117</name>
</gene>
<evidence type="ECO:0000313" key="3">
    <source>
        <dbReference type="EMBL" id="SUU97719.1"/>
    </source>
</evidence>
<dbReference type="Proteomes" id="UP000254620">
    <property type="component" value="Unassembled WGS sequence"/>
</dbReference>
<sequence length="59" mass="7162">MAEIDTQRRNWLQKIEYIGNKLPDITMLFIYALIVCWLLSWGLSYFHFDYIHPCILKLI</sequence>
<keyword evidence="1" id="KW-1133">Transmembrane helix</keyword>
<dbReference type="GO" id="GO:1902604">
    <property type="term" value="P:p-aminobenzoyl-glutamate transmembrane transport"/>
    <property type="evidence" value="ECO:0007669"/>
    <property type="project" value="InterPro"/>
</dbReference>
<dbReference type="EMBL" id="UFSW01000001">
    <property type="protein sequence ID" value="SUU97719.1"/>
    <property type="molecule type" value="Genomic_DNA"/>
</dbReference>
<name>A0A0F5EX20_AVIPA</name>
<evidence type="ECO:0000256" key="1">
    <source>
        <dbReference type="SAM" id="Phobius"/>
    </source>
</evidence>
<dbReference type="eggNOG" id="COG2978">
    <property type="taxonomic scope" value="Bacteria"/>
</dbReference>